<dbReference type="WBParaSite" id="PS1159_v2.g14929.t1">
    <property type="protein sequence ID" value="PS1159_v2.g14929.t1"/>
    <property type="gene ID" value="PS1159_v2.g14929"/>
</dbReference>
<dbReference type="Proteomes" id="UP000887580">
    <property type="component" value="Unplaced"/>
</dbReference>
<evidence type="ECO:0000313" key="2">
    <source>
        <dbReference type="WBParaSite" id="PS1159_v2.g14929.t1"/>
    </source>
</evidence>
<evidence type="ECO:0000313" key="1">
    <source>
        <dbReference type="Proteomes" id="UP000887580"/>
    </source>
</evidence>
<name>A0AC35F828_9BILA</name>
<protein>
    <submittedName>
        <fullName evidence="2">ABC transporter domain-containing protein</fullName>
    </submittedName>
</protein>
<accession>A0AC35F828</accession>
<organism evidence="1 2">
    <name type="scientific">Panagrolaimus sp. PS1159</name>
    <dbReference type="NCBI Taxonomy" id="55785"/>
    <lineage>
        <taxon>Eukaryota</taxon>
        <taxon>Metazoa</taxon>
        <taxon>Ecdysozoa</taxon>
        <taxon>Nematoda</taxon>
        <taxon>Chromadorea</taxon>
        <taxon>Rhabditida</taxon>
        <taxon>Tylenchina</taxon>
        <taxon>Panagrolaimomorpha</taxon>
        <taxon>Panagrolaimoidea</taxon>
        <taxon>Panagrolaimidae</taxon>
        <taxon>Panagrolaimus</taxon>
    </lineage>
</organism>
<reference evidence="2" key="1">
    <citation type="submission" date="2022-11" db="UniProtKB">
        <authorList>
            <consortium name="WormBaseParasite"/>
        </authorList>
    </citation>
    <scope>IDENTIFICATION</scope>
</reference>
<sequence>EIGFYTFILIFLLAHIFLGIVFLFSTIFKRSVFVILSTFGYLAVLCLLHFLISKYIDIYDSSLATVLCFLNPISAYVYGLEHLFIVVAYKQPLKFFTFWDYYLPFSVPIFCLLFQCIFYILLTFYFDYVLPIDDSQKRHPLFFVGKKFANEIDVEEDELPEARSKIIPPDTPSDMIESSLDEERGNFAAYFEVDTSSKSPDIEVTKLVKKWKNDEIAVKNISFRAYRDQVTSLLGHNGAGKSTIFGILTGTIRPTAGIVRLIGEPPAAIGEDSLVGFCPQWNPLFPYLTVEEHLSFYGNVKTGDSVLPEEIDNVLNMIGLCDDRKLRGSQLSGGMKRKLCVGIAMIGESRILLLDEPTAGIDPMARRAMLQIIEKVKVGRTVLLTTHYMDEADFLSDRIIIMAKGEIVCNGSSDFLKARFATGFILSVDLNVESESSGGTTKNYNQIAADILNVVIKHCDGAKMNGPICRQINMVLPYGSQRQFPALFKELERRRNALKIESFDVRVNSLEQVFIKVTEQADKINAGEIHTKIEEFVDKKKNQTTLSFALFTSQVLGLFIRKMHYTFRHYIQFSIPFFMVSILLIILILNKTHSTSTSKNYSDFYQKTEGLDLTTYPEMKIFLGSLNGGGGFDKGLTRFVEKVPNIHLDYFESIDNIGMFRHISQSYFDIPPFAFGIEKKNDDNNSNIIYYRHTFPNGVPLALNLLANSKFKDGRPIKTTISIAKIDKLYDLRSGDLDFYEVIVMVLLVLVFPLAFCFPAILHSLEIHYGTLHLYQRTSLSIFTYWFSAYISDFLISLVPISIATMLIFGFGVFNISCLFAYWISVLIMSISFLSQTYVASYAFKDGTWAIVFLFTYNLIIFLIVTLILFIMALFTKVDLDSIGQIIFPAYSLLSILIKLQKDCGKDVDVGILEPFEFCEKSDDGSCTPLWIDLIISFASGMFYTIILCIIAYWSYIRKLFKCIKPSPLLSSEEDSDVLEEKRKILEKGIEKFAICTKDLRKDYSDRIAVRNLSIGIKNGECFGLLGGNGAGKSTIFNMLTATLKPTDGIGFVNGINIEDKPRFGYCPQKDAMLMDLTVSETLMLFARLNGIWEVGDVVECLMECIHLSHKRNNLAKNCSGGELRRLSLAIALITNSDVIMMDEPTAGVDPRTRRNVWELLIALRASGTSQLLTSHSMEECEALCTRIGFINKGQLVGIGTTQYLKNRYGNSYMLSITMHGPDETLAAKLNAEVQNEFNGRPILINGTFPHLTWTIPRTDTPLSEMYEKLIEFVDRQPRPNTSKPAVKDFALVGTSLDEVFMAMTKSNVDTAGTDKNA</sequence>
<proteinExistence type="predicted"/>